<evidence type="ECO:0000313" key="3">
    <source>
        <dbReference type="Proteomes" id="UP000215559"/>
    </source>
</evidence>
<dbReference type="EMBL" id="NOZP01000163">
    <property type="protein sequence ID" value="OYD14373.1"/>
    <property type="molecule type" value="Genomic_DNA"/>
</dbReference>
<dbReference type="EMBL" id="NOZP01000189">
    <property type="protein sequence ID" value="OYD13802.1"/>
    <property type="molecule type" value="Genomic_DNA"/>
</dbReference>
<sequence length="225" mass="25239">MEKGDRLMRLILVVLGVGLFPHLIYAAISLTGQYENRFSLLDYQAGLVLVDENQFRLNLEALSDQRTRLEAAAWAQTFHGRTNLPISCFVPAWVADSISDSLKSLFDVRLADRFVLDRAYVSVRRACLSIKAGKQPLAWGVGYLWNPTEIIPAKSLLDPGYEREGMNALRLGISSLGHSLQLFFLPGSDFARSEYVGLLAGNLLGYDWAVIGMRHFRTSMLKEKE</sequence>
<name>A0A235BNQ1_UNCW3</name>
<accession>A0A235BNQ1</accession>
<reference evidence="1 3" key="1">
    <citation type="submission" date="2017-07" db="EMBL/GenBank/DDBJ databases">
        <title>Recovery of genomes from metagenomes via a dereplication, aggregation, and scoring strategy.</title>
        <authorList>
            <person name="Sieber C.M."/>
            <person name="Probst A.J."/>
            <person name="Sharrar A."/>
            <person name="Thomas B.C."/>
            <person name="Hess M."/>
            <person name="Tringe S.G."/>
            <person name="Banfield J.F."/>
        </authorList>
    </citation>
    <scope>NUCLEOTIDE SEQUENCE [LARGE SCALE GENOMIC DNA]</scope>
    <source>
        <strain evidence="1">JGI_Cruoil_03_51_56</strain>
    </source>
</reference>
<gene>
    <name evidence="2" type="ORF">CH330_08815</name>
    <name evidence="1" type="ORF">CH330_10055</name>
</gene>
<comment type="caution">
    <text evidence="1">The sequence shown here is derived from an EMBL/GenBank/DDBJ whole genome shotgun (WGS) entry which is preliminary data.</text>
</comment>
<proteinExistence type="predicted"/>
<evidence type="ECO:0000313" key="2">
    <source>
        <dbReference type="EMBL" id="OYD14373.1"/>
    </source>
</evidence>
<dbReference type="AlphaFoldDB" id="A0A235BNQ1"/>
<dbReference type="Proteomes" id="UP000215559">
    <property type="component" value="Unassembled WGS sequence"/>
</dbReference>
<evidence type="ECO:0000313" key="1">
    <source>
        <dbReference type="EMBL" id="OYD13802.1"/>
    </source>
</evidence>
<organism evidence="1 3">
    <name type="scientific">candidate division WOR-3 bacterium JGI_Cruoil_03_51_56</name>
    <dbReference type="NCBI Taxonomy" id="1973747"/>
    <lineage>
        <taxon>Bacteria</taxon>
        <taxon>Bacteria division WOR-3</taxon>
    </lineage>
</organism>
<protein>
    <submittedName>
        <fullName evidence="1">Uncharacterized protein</fullName>
    </submittedName>
</protein>